<gene>
    <name evidence="2" type="ORF">WCY31_05585</name>
</gene>
<dbReference type="Pfam" id="PF14355">
    <property type="entry name" value="Abi_C"/>
    <property type="match status" value="1"/>
</dbReference>
<feature type="domain" description="Abortive infection protein-like C-terminal" evidence="1">
    <location>
        <begin position="183"/>
        <end position="258"/>
    </location>
</feature>
<organism evidence="2 3">
    <name type="scientific">Sulfurimonas diazotrophicus</name>
    <dbReference type="NCBI Taxonomy" id="3131939"/>
    <lineage>
        <taxon>Bacteria</taxon>
        <taxon>Pseudomonadati</taxon>
        <taxon>Campylobacterota</taxon>
        <taxon>Epsilonproteobacteria</taxon>
        <taxon>Campylobacterales</taxon>
        <taxon>Sulfurimonadaceae</taxon>
        <taxon>Sulfurimonas</taxon>
    </lineage>
</organism>
<evidence type="ECO:0000313" key="2">
    <source>
        <dbReference type="EMBL" id="XAU16180.1"/>
    </source>
</evidence>
<dbReference type="RefSeq" id="WP_345973578.1">
    <property type="nucleotide sequence ID" value="NZ_CP147920.1"/>
</dbReference>
<evidence type="ECO:0000259" key="1">
    <source>
        <dbReference type="Pfam" id="PF14355"/>
    </source>
</evidence>
<evidence type="ECO:0000313" key="3">
    <source>
        <dbReference type="Proteomes" id="UP001447842"/>
    </source>
</evidence>
<sequence>MENLLKFFESTQQLIQKQREALLHKVNTITGYELVSFAHDKFSDMAAGANRDDEIYTILRNRLVQNKSFEQHLPIWLKQNRDVRQFWDFIKNKFPTYEERRIFIKNEFLPLLDKLEFQTLAPIEETITFDEKHIHEYWIKAIERKGNDPEGAITMARTLIESVLKHILDEQDIEYDVNMDLSELYKKVQKHLNLAPEQHQEAIFKQILGGASGIINGLGTLRNKLGDAHGSTKTKVKPLERHGELAVNMAGSMAIFLYKTYTESKEDK</sequence>
<accession>A0ABZ3HE85</accession>
<dbReference type="EMBL" id="CP147920">
    <property type="protein sequence ID" value="XAU16180.1"/>
    <property type="molecule type" value="Genomic_DNA"/>
</dbReference>
<proteinExistence type="predicted"/>
<dbReference type="InterPro" id="IPR026001">
    <property type="entry name" value="Abi-like_C"/>
</dbReference>
<name>A0ABZ3HE85_9BACT</name>
<dbReference type="Proteomes" id="UP001447842">
    <property type="component" value="Chromosome"/>
</dbReference>
<protein>
    <submittedName>
        <fullName evidence="2">Abortive infection family protein</fullName>
    </submittedName>
</protein>
<keyword evidence="3" id="KW-1185">Reference proteome</keyword>
<reference evidence="2 3" key="1">
    <citation type="submission" date="2024-03" db="EMBL/GenBank/DDBJ databases">
        <title>Sulfurimonas sp. HSL3-1.</title>
        <authorList>
            <person name="Wang S."/>
        </authorList>
    </citation>
    <scope>NUCLEOTIDE SEQUENCE [LARGE SCALE GENOMIC DNA]</scope>
    <source>
        <strain evidence="2 3">HSL3-1</strain>
    </source>
</reference>